<dbReference type="AlphaFoldDB" id="M1D3J8"/>
<dbReference type="InterPro" id="IPR045344">
    <property type="entry name" value="C-JID"/>
</dbReference>
<name>M1D3J8_SOLTU</name>
<protein>
    <recommendedName>
        <fullName evidence="3">C-JID domain-containing protein</fullName>
    </recommendedName>
</protein>
<feature type="domain" description="C-JID" evidence="3">
    <location>
        <begin position="22"/>
        <end position="105"/>
    </location>
</feature>
<keyword evidence="2" id="KW-0677">Repeat</keyword>
<dbReference type="Pfam" id="PF20160">
    <property type="entry name" value="C-JID"/>
    <property type="match status" value="1"/>
</dbReference>
<dbReference type="InParanoid" id="M1D3J8"/>
<organism evidence="4 5">
    <name type="scientific">Solanum tuberosum</name>
    <name type="common">Potato</name>
    <dbReference type="NCBI Taxonomy" id="4113"/>
    <lineage>
        <taxon>Eukaryota</taxon>
        <taxon>Viridiplantae</taxon>
        <taxon>Streptophyta</taxon>
        <taxon>Embryophyta</taxon>
        <taxon>Tracheophyta</taxon>
        <taxon>Spermatophyta</taxon>
        <taxon>Magnoliopsida</taxon>
        <taxon>eudicotyledons</taxon>
        <taxon>Gunneridae</taxon>
        <taxon>Pentapetalae</taxon>
        <taxon>asterids</taxon>
        <taxon>lamiids</taxon>
        <taxon>Solanales</taxon>
        <taxon>Solanaceae</taxon>
        <taxon>Solanoideae</taxon>
        <taxon>Solaneae</taxon>
        <taxon>Solanum</taxon>
    </lineage>
</organism>
<reference evidence="5" key="1">
    <citation type="journal article" date="2011" name="Nature">
        <title>Genome sequence and analysis of the tuber crop potato.</title>
        <authorList>
            <consortium name="The Potato Genome Sequencing Consortium"/>
        </authorList>
    </citation>
    <scope>NUCLEOTIDE SEQUENCE [LARGE SCALE GENOMIC DNA]</scope>
    <source>
        <strain evidence="5">cv. DM1-3 516 R44</strain>
    </source>
</reference>
<dbReference type="HOGENOM" id="CLU_1681020_0_0_1"/>
<proteinExistence type="predicted"/>
<evidence type="ECO:0000313" key="4">
    <source>
        <dbReference type="EnsemblPlants" id="PGSC0003DMT400080471"/>
    </source>
</evidence>
<dbReference type="EnsemblPlants" id="PGSC0003DMT400080471">
    <property type="protein sequence ID" value="PGSC0003DMT400080471"/>
    <property type="gene ID" value="PGSC0003DMG400031329"/>
</dbReference>
<evidence type="ECO:0000256" key="2">
    <source>
        <dbReference type="ARBA" id="ARBA00022737"/>
    </source>
</evidence>
<accession>M1D3J8</accession>
<evidence type="ECO:0000259" key="3">
    <source>
        <dbReference type="Pfam" id="PF20160"/>
    </source>
</evidence>
<keyword evidence="5" id="KW-1185">Reference proteome</keyword>
<dbReference type="Proteomes" id="UP000011115">
    <property type="component" value="Unassembled WGS sequence"/>
</dbReference>
<dbReference type="Gramene" id="PGSC0003DMT400080471">
    <property type="protein sequence ID" value="PGSC0003DMT400080471"/>
    <property type="gene ID" value="PGSC0003DMG400031329"/>
</dbReference>
<reference evidence="4" key="2">
    <citation type="submission" date="2015-06" db="UniProtKB">
        <authorList>
            <consortium name="EnsemblPlants"/>
        </authorList>
    </citation>
    <scope>IDENTIFICATION</scope>
    <source>
        <strain evidence="4">DM1-3 516 R44</strain>
    </source>
</reference>
<evidence type="ECO:0000313" key="5">
    <source>
        <dbReference type="Proteomes" id="UP000011115"/>
    </source>
</evidence>
<dbReference type="PaxDb" id="4113-PGSC0003DMT400080471"/>
<evidence type="ECO:0000256" key="1">
    <source>
        <dbReference type="ARBA" id="ARBA00022614"/>
    </source>
</evidence>
<sequence>MGAGVHDPDSGLSGKYDHTFIKVKLICNNHSEELKVLEKECKVSTTSRSYNWCVCFAYIPFHSLLQLSDTEVRDFNQYGLFEASMTIQRHITRRWGVHLIYKSERQFFQSRTVKELLAKKLSQVNLIQKIAWSESVGRNVEAKSKSIATAADPLSKG</sequence>
<keyword evidence="1" id="KW-0433">Leucine-rich repeat</keyword>